<evidence type="ECO:0000313" key="1">
    <source>
        <dbReference type="EMBL" id="SVB70081.1"/>
    </source>
</evidence>
<sequence>MNKGILHEIPEALITEYEEYGVVCVREQFDSDWCIRMRNNYENSMKYKLGRHREVNNEADGYDQS</sequence>
<dbReference type="Gene3D" id="2.60.120.620">
    <property type="entry name" value="q2cbj1_9rhob like domain"/>
    <property type="match status" value="1"/>
</dbReference>
<proteinExistence type="predicted"/>
<dbReference type="EMBL" id="UINC01053500">
    <property type="protein sequence ID" value="SVB70081.1"/>
    <property type="molecule type" value="Genomic_DNA"/>
</dbReference>
<name>A0A382G7B7_9ZZZZ</name>
<organism evidence="1">
    <name type="scientific">marine metagenome</name>
    <dbReference type="NCBI Taxonomy" id="408172"/>
    <lineage>
        <taxon>unclassified sequences</taxon>
        <taxon>metagenomes</taxon>
        <taxon>ecological metagenomes</taxon>
    </lineage>
</organism>
<gene>
    <name evidence="1" type="ORF">METZ01_LOCUS222935</name>
</gene>
<dbReference type="AlphaFoldDB" id="A0A382G7B7"/>
<accession>A0A382G7B7</accession>
<protein>
    <submittedName>
        <fullName evidence="1">Uncharacterized protein</fullName>
    </submittedName>
</protein>
<reference evidence="1" key="1">
    <citation type="submission" date="2018-05" db="EMBL/GenBank/DDBJ databases">
        <authorList>
            <person name="Lanie J.A."/>
            <person name="Ng W.-L."/>
            <person name="Kazmierczak K.M."/>
            <person name="Andrzejewski T.M."/>
            <person name="Davidsen T.M."/>
            <person name="Wayne K.J."/>
            <person name="Tettelin H."/>
            <person name="Glass J.I."/>
            <person name="Rusch D."/>
            <person name="Podicherti R."/>
            <person name="Tsui H.-C.T."/>
            <person name="Winkler M.E."/>
        </authorList>
    </citation>
    <scope>NUCLEOTIDE SEQUENCE</scope>
</reference>